<feature type="chain" id="PRO_5045331178" evidence="1">
    <location>
        <begin position="20"/>
        <end position="296"/>
    </location>
</feature>
<dbReference type="EMBL" id="JAVDQA010000001">
    <property type="protein sequence ID" value="MDR6300227.1"/>
    <property type="molecule type" value="Genomic_DNA"/>
</dbReference>
<dbReference type="InterPro" id="IPR019847">
    <property type="entry name" value="Gliding_motility_assoc_GldN"/>
</dbReference>
<reference evidence="2 3" key="1">
    <citation type="submission" date="2023-07" db="EMBL/GenBank/DDBJ databases">
        <title>Genomic Encyclopedia of Type Strains, Phase IV (KMG-IV): sequencing the most valuable type-strain genomes for metagenomic binning, comparative biology and taxonomic classification.</title>
        <authorList>
            <person name="Goeker M."/>
        </authorList>
    </citation>
    <scope>NUCLEOTIDE SEQUENCE [LARGE SCALE GENOMIC DNA]</scope>
    <source>
        <strain evidence="2 3">DSM 102814</strain>
    </source>
</reference>
<keyword evidence="3" id="KW-1185">Reference proteome</keyword>
<sequence>MKNLFVLLIVAVLGGNLYAQTNILNADTPDEIGKKTDAQIANDNDEPLPYGYVDERDILWAKTTWEYIDLDERVNLPLLYPIDTGRLGSERMSLFNVLLKGIRSGEIKNVYADSYFNRKRTLEELGPTLSRRDTLQAGYEQLNAGEELDPQFVRRTDVDGADVEGYRVRGYWYFDTRQGELRYRLLGICPMVIDAYAKSQNNPNAQPVELFWIFYPEARNVLHDAQVFNQSNTAQPLTFDHLLNARRFDAVIYKEDNVQGDREVDEYVADNALMQLLESQRIKESIRNFESDMWNY</sequence>
<name>A0ABU1K6U6_9FLAO</name>
<evidence type="ECO:0000313" key="3">
    <source>
        <dbReference type="Proteomes" id="UP001257659"/>
    </source>
</evidence>
<comment type="caution">
    <text evidence="2">The sequence shown here is derived from an EMBL/GenBank/DDBJ whole genome shotgun (WGS) entry which is preliminary data.</text>
</comment>
<evidence type="ECO:0000256" key="1">
    <source>
        <dbReference type="SAM" id="SignalP"/>
    </source>
</evidence>
<keyword evidence="1" id="KW-0732">Signal</keyword>
<dbReference type="Pfam" id="PF19841">
    <property type="entry name" value="GldN"/>
    <property type="match status" value="1"/>
</dbReference>
<gene>
    <name evidence="2" type="ORF">GGR31_000843</name>
</gene>
<accession>A0ABU1K6U6</accession>
<organism evidence="2 3">
    <name type="scientific">Mesonia maritima</name>
    <dbReference type="NCBI Taxonomy" id="1793873"/>
    <lineage>
        <taxon>Bacteria</taxon>
        <taxon>Pseudomonadati</taxon>
        <taxon>Bacteroidota</taxon>
        <taxon>Flavobacteriia</taxon>
        <taxon>Flavobacteriales</taxon>
        <taxon>Flavobacteriaceae</taxon>
        <taxon>Mesonia</taxon>
    </lineage>
</organism>
<evidence type="ECO:0000313" key="2">
    <source>
        <dbReference type="EMBL" id="MDR6300227.1"/>
    </source>
</evidence>
<proteinExistence type="predicted"/>
<dbReference type="NCBIfam" id="TIGR03523">
    <property type="entry name" value="GldN"/>
    <property type="match status" value="1"/>
</dbReference>
<protein>
    <submittedName>
        <fullName evidence="2">Gliding motility associated protein GldN</fullName>
    </submittedName>
</protein>
<feature type="signal peptide" evidence="1">
    <location>
        <begin position="1"/>
        <end position="19"/>
    </location>
</feature>
<dbReference type="Proteomes" id="UP001257659">
    <property type="component" value="Unassembled WGS sequence"/>
</dbReference>